<dbReference type="GO" id="GO:0071513">
    <property type="term" value="C:phosphopantothenoylcysteine decarboxylase complex"/>
    <property type="evidence" value="ECO:0007669"/>
    <property type="project" value="TreeGrafter"/>
</dbReference>
<dbReference type="Gene3D" id="3.40.50.10300">
    <property type="entry name" value="CoaB-like"/>
    <property type="match status" value="1"/>
</dbReference>
<dbReference type="Gene3D" id="3.40.50.1950">
    <property type="entry name" value="Flavin prenyltransferase-like"/>
    <property type="match status" value="1"/>
</dbReference>
<dbReference type="PANTHER" id="PTHR14359:SF6">
    <property type="entry name" value="PHOSPHOPANTOTHENOYLCYSTEINE DECARBOXYLASE"/>
    <property type="match status" value="1"/>
</dbReference>
<dbReference type="InterPro" id="IPR035929">
    <property type="entry name" value="CoaB-like_sf"/>
</dbReference>
<keyword evidence="3 4" id="KW-0288">FMN</keyword>
<dbReference type="NCBIfam" id="TIGR00521">
    <property type="entry name" value="coaBC_dfp"/>
    <property type="match status" value="1"/>
</dbReference>
<dbReference type="UniPathway" id="UPA00241">
    <property type="reaction ID" value="UER00353"/>
</dbReference>
<evidence type="ECO:0000259" key="6">
    <source>
        <dbReference type="Pfam" id="PF04127"/>
    </source>
</evidence>
<dbReference type="PANTHER" id="PTHR14359">
    <property type="entry name" value="HOMO-OLIGOMERIC FLAVIN CONTAINING CYS DECARBOXYLASE FAMILY"/>
    <property type="match status" value="1"/>
</dbReference>
<feature type="binding site" evidence="3">
    <location>
        <position position="293"/>
    </location>
    <ligand>
        <name>CTP</name>
        <dbReference type="ChEBI" id="CHEBI:37563"/>
    </ligand>
</feature>
<feature type="binding site" evidence="3">
    <location>
        <position position="345"/>
    </location>
    <ligand>
        <name>CTP</name>
        <dbReference type="ChEBI" id="CHEBI:37563"/>
    </ligand>
</feature>
<dbReference type="InterPro" id="IPR007085">
    <property type="entry name" value="DNA/pantothenate-metab_flavo_C"/>
</dbReference>
<dbReference type="GO" id="GO:0015941">
    <property type="term" value="P:pantothenate catabolic process"/>
    <property type="evidence" value="ECO:0007669"/>
    <property type="project" value="InterPro"/>
</dbReference>
<comment type="pathway">
    <text evidence="3 4">Cofactor biosynthesis; coenzyme A biosynthesis; CoA from (R)-pantothenate: step 2/5.</text>
</comment>
<comment type="cofactor">
    <cofactor evidence="3">
        <name>Mg(2+)</name>
        <dbReference type="ChEBI" id="CHEBI:18420"/>
    </cofactor>
</comment>
<dbReference type="GO" id="GO:0010181">
    <property type="term" value="F:FMN binding"/>
    <property type="evidence" value="ECO:0007669"/>
    <property type="project" value="UniProtKB-UniRule"/>
</dbReference>
<dbReference type="HAMAP" id="MF_02225">
    <property type="entry name" value="CoaBC"/>
    <property type="match status" value="1"/>
</dbReference>
<keyword evidence="3 4" id="KW-0285">Flavoprotein</keyword>
<dbReference type="InterPro" id="IPR003382">
    <property type="entry name" value="Flavoprotein"/>
</dbReference>
<accession>A0A5D6WB46</accession>
<keyword evidence="3" id="KW-0511">Multifunctional enzyme</keyword>
<dbReference type="GO" id="GO:0004633">
    <property type="term" value="F:phosphopantothenoylcysteine decarboxylase activity"/>
    <property type="evidence" value="ECO:0007669"/>
    <property type="project" value="UniProtKB-UniRule"/>
</dbReference>
<dbReference type="OrthoDB" id="9802554at2"/>
<feature type="domain" description="Flavoprotein" evidence="5">
    <location>
        <begin position="6"/>
        <end position="179"/>
    </location>
</feature>
<dbReference type="GO" id="GO:0046872">
    <property type="term" value="F:metal ion binding"/>
    <property type="evidence" value="ECO:0007669"/>
    <property type="project" value="UniProtKB-KW"/>
</dbReference>
<feature type="region of interest" description="Phosphopantothenoylcysteine decarboxylase" evidence="3">
    <location>
        <begin position="1"/>
        <end position="194"/>
    </location>
</feature>
<comment type="caution">
    <text evidence="3">Lacks conserved residue(s) required for the propagation of feature annotation.</text>
</comment>
<dbReference type="EC" id="4.1.1.36" evidence="3"/>
<evidence type="ECO:0000313" key="7">
    <source>
        <dbReference type="EMBL" id="TYZ25020.1"/>
    </source>
</evidence>
<feature type="region of interest" description="Phosphopantothenate--cysteine ligase" evidence="3">
    <location>
        <begin position="195"/>
        <end position="414"/>
    </location>
</feature>
<comment type="similarity">
    <text evidence="3 4">In the N-terminal section; belongs to the HFCD (homo-oligomeric flavin containing Cys decarboxylase) superfamily.</text>
</comment>
<dbReference type="Proteomes" id="UP000323646">
    <property type="component" value="Unassembled WGS sequence"/>
</dbReference>
<comment type="cofactor">
    <cofactor evidence="3">
        <name>FMN</name>
        <dbReference type="ChEBI" id="CHEBI:58210"/>
    </cofactor>
    <text evidence="3">Binds 1 FMN per subunit.</text>
</comment>
<comment type="function">
    <text evidence="4">Catalyzes two steps in the biosynthesis of coenzyme A. In the first step cysteine is conjugated to 4'-phosphopantothenate to form 4-phosphopantothenoylcysteine, in the latter compound is decarboxylated to form 4'-phosphopantotheine.</text>
</comment>
<comment type="catalytic activity">
    <reaction evidence="3 4">
        <text>N-[(R)-4-phosphopantothenoyl]-L-cysteine + H(+) = (R)-4'-phosphopantetheine + CO2</text>
        <dbReference type="Rhea" id="RHEA:16793"/>
        <dbReference type="ChEBI" id="CHEBI:15378"/>
        <dbReference type="ChEBI" id="CHEBI:16526"/>
        <dbReference type="ChEBI" id="CHEBI:59458"/>
        <dbReference type="ChEBI" id="CHEBI:61723"/>
        <dbReference type="EC" id="4.1.1.36"/>
    </reaction>
</comment>
<feature type="binding site" evidence="3">
    <location>
        <begin position="309"/>
        <end position="312"/>
    </location>
    <ligand>
        <name>CTP</name>
        <dbReference type="ChEBI" id="CHEBI:37563"/>
    </ligand>
</feature>
<dbReference type="RefSeq" id="WP_149170638.1">
    <property type="nucleotide sequence ID" value="NZ_VTOY01000001.1"/>
</dbReference>
<keyword evidence="3" id="KW-0460">Magnesium</keyword>
<sequence>MELAGKKIVLGVTGGIAAYKAVEIVSRLRKAGAEVHVIMTKESTQFVTELTFREISGQPVVSDMWEKVTHFNVEHIALAQLADLMLIAPATANIIAKAAVGIADDMLSTTILATKAPVYMAPAMNTNMYENPITQRNIAELKSRGFHIIEPAAGHLACGTSGKGRLPEPVDIVGIVREALTSQKLTSQTLTGQKILVTAGGTIEPLDPVRYIGNRSTGRMGYAVAAEAARRGADVVLVSGPSALADPVGVRVIRIETARQMREAVLREFPTAAAVIKSAAVADYRPAVVADQKIKKSDEDLTLKFVRNPDILLELGQKKEHQVLVGFAAETCQVEEYARRKLSKKNLDFIVANDVSEADAGFGVDTNRIKLIDRSGKMTAYPLMSKKELAGIILDHVATVLNNSQQMSAQRKQN</sequence>
<keyword evidence="1 3" id="KW-0210">Decarboxylase</keyword>
<feature type="domain" description="DNA/pantothenate metabolism flavoprotein C-terminal" evidence="6">
    <location>
        <begin position="190"/>
        <end position="399"/>
    </location>
</feature>
<feature type="binding site" evidence="3">
    <location>
        <position position="341"/>
    </location>
    <ligand>
        <name>CTP</name>
        <dbReference type="ChEBI" id="CHEBI:37563"/>
    </ligand>
</feature>
<evidence type="ECO:0000256" key="2">
    <source>
        <dbReference type="ARBA" id="ARBA00023239"/>
    </source>
</evidence>
<dbReference type="SUPFAM" id="SSF102645">
    <property type="entry name" value="CoaB-like"/>
    <property type="match status" value="1"/>
</dbReference>
<dbReference type="InterPro" id="IPR005252">
    <property type="entry name" value="CoaBC"/>
</dbReference>
<evidence type="ECO:0000313" key="8">
    <source>
        <dbReference type="Proteomes" id="UP000323646"/>
    </source>
</evidence>
<gene>
    <name evidence="3 7" type="primary">coaBC</name>
    <name evidence="7" type="ORF">FZ040_03050</name>
</gene>
<keyword evidence="3" id="KW-0479">Metal-binding</keyword>
<comment type="caution">
    <text evidence="7">The sequence shown here is derived from an EMBL/GenBank/DDBJ whole genome shotgun (WGS) entry which is preliminary data.</text>
</comment>
<dbReference type="InterPro" id="IPR036551">
    <property type="entry name" value="Flavin_trans-like"/>
</dbReference>
<comment type="catalytic activity">
    <reaction evidence="3 4">
        <text>(R)-4'-phosphopantothenate + L-cysteine + CTP = N-[(R)-4-phosphopantothenoyl]-L-cysteine + CMP + diphosphate + H(+)</text>
        <dbReference type="Rhea" id="RHEA:19397"/>
        <dbReference type="ChEBI" id="CHEBI:10986"/>
        <dbReference type="ChEBI" id="CHEBI:15378"/>
        <dbReference type="ChEBI" id="CHEBI:33019"/>
        <dbReference type="ChEBI" id="CHEBI:35235"/>
        <dbReference type="ChEBI" id="CHEBI:37563"/>
        <dbReference type="ChEBI" id="CHEBI:59458"/>
        <dbReference type="ChEBI" id="CHEBI:60377"/>
        <dbReference type="EC" id="6.3.2.5"/>
    </reaction>
</comment>
<keyword evidence="8" id="KW-1185">Reference proteome</keyword>
<keyword evidence="3 4" id="KW-0436">Ligase</keyword>
<proteinExistence type="inferred from homology"/>
<feature type="active site" description="Proton donor" evidence="3">
    <location>
        <position position="158"/>
    </location>
</feature>
<dbReference type="EMBL" id="VTOY01000001">
    <property type="protein sequence ID" value="TYZ25020.1"/>
    <property type="molecule type" value="Genomic_DNA"/>
</dbReference>
<dbReference type="GO" id="GO:0004632">
    <property type="term" value="F:phosphopantothenate--cysteine ligase activity"/>
    <property type="evidence" value="ECO:0007669"/>
    <property type="project" value="UniProtKB-UniRule"/>
</dbReference>
<dbReference type="SUPFAM" id="SSF52507">
    <property type="entry name" value="Homo-oligomeric flavin-containing Cys decarboxylases, HFCD"/>
    <property type="match status" value="1"/>
</dbReference>
<protein>
    <recommendedName>
        <fullName evidence="3">Coenzyme A biosynthesis bifunctional protein CoaBC</fullName>
    </recommendedName>
    <alternativeName>
        <fullName evidence="3">DNA/pantothenate metabolism flavoprotein</fullName>
    </alternativeName>
    <alternativeName>
        <fullName evidence="3">Phosphopantothenoylcysteine synthetase/decarboxylase</fullName>
        <shortName evidence="3">PPCS-PPCDC</shortName>
    </alternativeName>
    <domain>
        <recommendedName>
            <fullName evidence="3">Phosphopantothenoylcysteine decarboxylase</fullName>
            <shortName evidence="3">PPC decarboxylase</shortName>
            <shortName evidence="3">PPC-DC</shortName>
            <ecNumber evidence="3">4.1.1.36</ecNumber>
        </recommendedName>
        <alternativeName>
            <fullName evidence="3">CoaC</fullName>
        </alternativeName>
    </domain>
    <domain>
        <recommendedName>
            <fullName evidence="3">Phosphopantothenate--cysteine ligase</fullName>
            <ecNumber evidence="3">6.3.2.5</ecNumber>
        </recommendedName>
        <alternativeName>
            <fullName evidence="3">CoaB</fullName>
        </alternativeName>
        <alternativeName>
            <fullName evidence="3">Phosphopantothenoylcysteine synthetase</fullName>
            <shortName evidence="3">PPC synthetase</shortName>
            <shortName evidence="3">PPC-S</shortName>
        </alternativeName>
    </domain>
</protein>
<evidence type="ECO:0000256" key="1">
    <source>
        <dbReference type="ARBA" id="ARBA00022793"/>
    </source>
</evidence>
<dbReference type="Pfam" id="PF04127">
    <property type="entry name" value="DFP"/>
    <property type="match status" value="1"/>
</dbReference>
<dbReference type="GO" id="GO:0015937">
    <property type="term" value="P:coenzyme A biosynthetic process"/>
    <property type="evidence" value="ECO:0007669"/>
    <property type="project" value="UniProtKB-UniRule"/>
</dbReference>
<comment type="pathway">
    <text evidence="3 4">Cofactor biosynthesis; coenzyme A biosynthesis; CoA from (R)-pantothenate: step 3/5.</text>
</comment>
<feature type="binding site" evidence="3">
    <location>
        <position position="327"/>
    </location>
    <ligand>
        <name>CTP</name>
        <dbReference type="ChEBI" id="CHEBI:37563"/>
    </ligand>
</feature>
<feature type="binding site" evidence="3">
    <location>
        <position position="283"/>
    </location>
    <ligand>
        <name>CTP</name>
        <dbReference type="ChEBI" id="CHEBI:37563"/>
    </ligand>
</feature>
<evidence type="ECO:0000256" key="4">
    <source>
        <dbReference type="RuleBase" id="RU364078"/>
    </source>
</evidence>
<dbReference type="EC" id="6.3.2.5" evidence="3"/>
<evidence type="ECO:0000259" key="5">
    <source>
        <dbReference type="Pfam" id="PF02441"/>
    </source>
</evidence>
<comment type="similarity">
    <text evidence="3 4">In the C-terminal section; belongs to the PPC synthetase family.</text>
</comment>
<dbReference type="Pfam" id="PF02441">
    <property type="entry name" value="Flavoprotein"/>
    <property type="match status" value="1"/>
</dbReference>
<name>A0A5D6WB46_9FIRM</name>
<dbReference type="AlphaFoldDB" id="A0A5D6WB46"/>
<organism evidence="7 8">
    <name type="scientific">Selenomonas ruminis</name>
    <dbReference type="NCBI Taxonomy" id="2593411"/>
    <lineage>
        <taxon>Bacteria</taxon>
        <taxon>Bacillati</taxon>
        <taxon>Bacillota</taxon>
        <taxon>Negativicutes</taxon>
        <taxon>Selenomonadales</taxon>
        <taxon>Selenomonadaceae</taxon>
        <taxon>Selenomonas</taxon>
    </lineage>
</organism>
<evidence type="ECO:0000256" key="3">
    <source>
        <dbReference type="HAMAP-Rule" id="MF_02225"/>
    </source>
</evidence>
<comment type="function">
    <text evidence="3">Catalyzes two sequential steps in the biosynthesis of coenzyme A. In the first step cysteine is conjugated to 4'-phosphopantothenate to form 4-phosphopantothenoylcysteine. In the second step the latter compound is decarboxylated to form 4'-phosphopantotheine.</text>
</comment>
<keyword evidence="2 3" id="KW-0456">Lyase</keyword>
<reference evidence="7 8" key="1">
    <citation type="submission" date="2019-08" db="EMBL/GenBank/DDBJ databases">
        <title>Selenomonas sp. mPRGC5 and Selenomonas sp. mPRGC8 isolated from ruminal fluid of dairy goat (Capra hircus).</title>
        <authorList>
            <person name="Poothong S."/>
            <person name="Nuengjamnong C."/>
            <person name="Tanasupawat S."/>
        </authorList>
    </citation>
    <scope>NUCLEOTIDE SEQUENCE [LARGE SCALE GENOMIC DNA]</scope>
    <source>
        <strain evidence="8">mPRGC5</strain>
    </source>
</reference>